<dbReference type="InterPro" id="IPR011836">
    <property type="entry name" value="YhdP"/>
</dbReference>
<evidence type="ECO:0000313" key="3">
    <source>
        <dbReference type="EMBL" id="MDO3382847.1"/>
    </source>
</evidence>
<organism evidence="3 4">
    <name type="scientific">Gilvimarinus algae</name>
    <dbReference type="NCBI Taxonomy" id="3058037"/>
    <lineage>
        <taxon>Bacteria</taxon>
        <taxon>Pseudomonadati</taxon>
        <taxon>Pseudomonadota</taxon>
        <taxon>Gammaproteobacteria</taxon>
        <taxon>Cellvibrionales</taxon>
        <taxon>Cellvibrionaceae</taxon>
        <taxon>Gilvimarinus</taxon>
    </lineage>
</organism>
<feature type="domain" description="YhdP central" evidence="2">
    <location>
        <begin position="1"/>
        <end position="1295"/>
    </location>
</feature>
<dbReference type="PANTHER" id="PTHR38690">
    <property type="entry name" value="PROTEASE-RELATED"/>
    <property type="match status" value="1"/>
</dbReference>
<reference evidence="3" key="1">
    <citation type="submission" date="2023-07" db="EMBL/GenBank/DDBJ databases">
        <title>Gilvimarinus algae sp. nov., isolated from the surface of Kelp.</title>
        <authorList>
            <person name="Sun Y.Y."/>
            <person name="Gong Y."/>
            <person name="Du Z.J."/>
        </authorList>
    </citation>
    <scope>NUCLEOTIDE SEQUENCE</scope>
    <source>
        <strain evidence="3">SDUM040014</strain>
    </source>
</reference>
<keyword evidence="1" id="KW-0472">Membrane</keyword>
<dbReference type="EMBL" id="JAULRT010000059">
    <property type="protein sequence ID" value="MDO3382847.1"/>
    <property type="molecule type" value="Genomic_DNA"/>
</dbReference>
<dbReference type="RefSeq" id="WP_302713353.1">
    <property type="nucleotide sequence ID" value="NZ_JAULRT010000059.1"/>
</dbReference>
<accession>A0ABT8TFI6</accession>
<keyword evidence="1" id="KW-1133">Transmembrane helix</keyword>
<sequence length="1306" mass="142272">MRRLLRTLLRTFYLTLAFAVILLAVVVQLGRSFTYLVSDYNEQLAALLSEQTGTRVALGALEGHWDGLQPLLDVDDIAVYGEQGELLIALKHARLRLDLLSSAIAFTPVWSNVTLNGGSMSLIEDETGRWRIRGANTGDEAMAPQMQEKLVDILLAARRIGFERTQLDVRFQSGERLSLESPSLLLENRGDFHRLLLHLDVEERPNALFLLLESNGDPRLARSEIDGYLQLRKLPFSQTTFAESSVQGAVDASIWLHKPRGGEPYQLSGELALTDLSLPSPAGRLNVDQLRAELSGTLSGSQHWQIGTDSLFVALKGRSRGGLSLSIERDGSEAPMIARMAQLDLAWLSDWLLGAGVFAEGGRLEALVQDLNARGALTHVAVSFPPAEPRAWELRAQIADVSLDSWNRAPAFEHIHGYLQVGATQGQVQIDRQGPFAMIVEEVYDQPLNFDSASGQVAWLLRPEDNQVDVYSGPLTLSDGAERARGQFHLSLPFERNTGSIDLTIALAAMDVRATQYRKYLPAIVPESLREYLDRGIGSDNPGRATRGSFVYRGSLNDQSALARSVGLDLTVTDGSFIYHDNWPRVHDLQGRLVIDDGDVHGRLRQGRVYNSRVYDARIAMTDNPSDEGRLLEVAGLVDGIASDGLRILRQSVLRQYVGSHMDSWYLHGELSAAIDLAIPLTEGSRGGHQKLAFDIDAETFALDNFRLELADFSGRVTYDNTSGIRSEKLRASMFGHPTTIALSSKQGADQENITVIDVRAQASAEQLAIWSRQPALLFAQGELPLDVHVELNHTSSAGKGASSDRRVAAVAVNADLADVAVDLPEPLGKVAGESGVLAANYILGAQTALVDVHYLDELRALLHLKGGSGELLNGSLSLGGEPELTLAPEFHIAGELEYLQPERWLDVIDRYRQQHESLGSDGEAAGLGGGQLDVPLSVDLVLARQPLGPMALTNLRLRARQLEGGWDFLFNNQAVSGELFWPADSAEPLRLSLAELDIPESLLPVENADEQIGGDFDASRLAGWRAADVTIESLKLAGGDYGRWAFAFRPAADRLQLADIIGDIRGLRVAGQGEAPGANLTWLLSDINRTAFSGEVTTDDMAKVLRLWQAPPNIESDSAEYQLDLSWPGSPLEFDLVTLSGVMDTRLGRGRFIRDGSGAGEGLLRLMGLFNFDSLARRLRLDFSDLYKSGLTFDSITGTLVFDEGSLHIKNPIQMRSPSSRMQLTGSVDLVEQTLDTQLVATLPMAGNLTVIAALAAGLPAAAGVFVISKLFEEQMNKATSVSYRISGDWDDPVSEFQSAAEAGD</sequence>
<dbReference type="Pfam" id="PF13116">
    <property type="entry name" value="YhdP"/>
    <property type="match status" value="1"/>
</dbReference>
<name>A0ABT8TFI6_9GAMM</name>
<feature type="transmembrane region" description="Helical" evidence="1">
    <location>
        <begin position="1246"/>
        <end position="1269"/>
    </location>
</feature>
<evidence type="ECO:0000313" key="4">
    <source>
        <dbReference type="Proteomes" id="UP001168380"/>
    </source>
</evidence>
<evidence type="ECO:0000256" key="1">
    <source>
        <dbReference type="SAM" id="Phobius"/>
    </source>
</evidence>
<dbReference type="InterPro" id="IPR025263">
    <property type="entry name" value="YhdP_central"/>
</dbReference>
<protein>
    <submittedName>
        <fullName evidence="3">AsmA-like C-terminal region-containing protein</fullName>
    </submittedName>
</protein>
<proteinExistence type="predicted"/>
<keyword evidence="1" id="KW-0812">Transmembrane</keyword>
<comment type="caution">
    <text evidence="3">The sequence shown here is derived from an EMBL/GenBank/DDBJ whole genome shotgun (WGS) entry which is preliminary data.</text>
</comment>
<feature type="transmembrane region" description="Helical" evidence="1">
    <location>
        <begin position="12"/>
        <end position="30"/>
    </location>
</feature>
<keyword evidence="4" id="KW-1185">Reference proteome</keyword>
<dbReference type="PANTHER" id="PTHR38690:SF1">
    <property type="entry name" value="PROTEASE"/>
    <property type="match status" value="1"/>
</dbReference>
<evidence type="ECO:0000259" key="2">
    <source>
        <dbReference type="Pfam" id="PF13116"/>
    </source>
</evidence>
<dbReference type="Proteomes" id="UP001168380">
    <property type="component" value="Unassembled WGS sequence"/>
</dbReference>
<gene>
    <name evidence="3" type="ORF">QWI16_11775</name>
</gene>